<dbReference type="STRING" id="451379.A0A0N5AHN4"/>
<reference evidence="3" key="1">
    <citation type="submission" date="2017-02" db="UniProtKB">
        <authorList>
            <consortium name="WormBaseParasite"/>
        </authorList>
    </citation>
    <scope>IDENTIFICATION</scope>
</reference>
<name>A0A0N5AHN4_9BILA</name>
<dbReference type="AlphaFoldDB" id="A0A0N5AHN4"/>
<feature type="chain" id="PRO_5005893105" evidence="1">
    <location>
        <begin position="21"/>
        <end position="144"/>
    </location>
</feature>
<sequence>MQRWFLLVIVAFAIFTVVSPTEMWPTTDLKRSRRNVPACEPFHVCFSDQDCRGGTCVGINIGKCNCYECINNTICSNDDACGGLSKACGKRTHRCNCYKGFVKNGLLGTYDEVMKQCVDKFCVPDTHSCFGLPCNSGLCYCYVL</sequence>
<dbReference type="Proteomes" id="UP000046393">
    <property type="component" value="Unplaced"/>
</dbReference>
<dbReference type="WBParaSite" id="SMUV_0000389101-mRNA-1">
    <property type="protein sequence ID" value="SMUV_0000389101-mRNA-1"/>
    <property type="gene ID" value="SMUV_0000389101"/>
</dbReference>
<dbReference type="PANTHER" id="PTHR37973">
    <property type="entry name" value="CHONDROITIN PROTEOGLYCAN 3"/>
    <property type="match status" value="1"/>
</dbReference>
<keyword evidence="2" id="KW-1185">Reference proteome</keyword>
<accession>A0A0N5AHN4</accession>
<protein>
    <submittedName>
        <fullName evidence="3">Venom protein</fullName>
    </submittedName>
</protein>
<dbReference type="PANTHER" id="PTHR37973:SF1">
    <property type="entry name" value="DICKKOPF_N DOMAIN-CONTAINING PROTEIN"/>
    <property type="match status" value="1"/>
</dbReference>
<evidence type="ECO:0000256" key="1">
    <source>
        <dbReference type="SAM" id="SignalP"/>
    </source>
</evidence>
<evidence type="ECO:0000313" key="2">
    <source>
        <dbReference type="Proteomes" id="UP000046393"/>
    </source>
</evidence>
<dbReference type="InterPro" id="IPR039260">
    <property type="entry name" value="Cpg-3"/>
</dbReference>
<evidence type="ECO:0000313" key="3">
    <source>
        <dbReference type="WBParaSite" id="SMUV_0000389101-mRNA-1"/>
    </source>
</evidence>
<organism evidence="2 3">
    <name type="scientific">Syphacia muris</name>
    <dbReference type="NCBI Taxonomy" id="451379"/>
    <lineage>
        <taxon>Eukaryota</taxon>
        <taxon>Metazoa</taxon>
        <taxon>Ecdysozoa</taxon>
        <taxon>Nematoda</taxon>
        <taxon>Chromadorea</taxon>
        <taxon>Rhabditida</taxon>
        <taxon>Spirurina</taxon>
        <taxon>Oxyuridomorpha</taxon>
        <taxon>Oxyuroidea</taxon>
        <taxon>Oxyuridae</taxon>
        <taxon>Syphacia</taxon>
    </lineage>
</organism>
<proteinExistence type="predicted"/>
<keyword evidence="1" id="KW-0732">Signal</keyword>
<feature type="signal peptide" evidence="1">
    <location>
        <begin position="1"/>
        <end position="20"/>
    </location>
</feature>